<dbReference type="AlphaFoldDB" id="A0AAV2RBY6"/>
<gene>
    <name evidence="1" type="ORF">MNOR_LOCUS23360</name>
</gene>
<dbReference type="PANTHER" id="PTHR34009:SF2">
    <property type="entry name" value="PROTEIN STAR"/>
    <property type="match status" value="1"/>
</dbReference>
<dbReference type="GO" id="GO:0005886">
    <property type="term" value="C:plasma membrane"/>
    <property type="evidence" value="ECO:0007669"/>
    <property type="project" value="TreeGrafter"/>
</dbReference>
<dbReference type="GO" id="GO:0016197">
    <property type="term" value="P:endosomal transport"/>
    <property type="evidence" value="ECO:0007669"/>
    <property type="project" value="TreeGrafter"/>
</dbReference>
<dbReference type="EMBL" id="CAXKWB010020505">
    <property type="protein sequence ID" value="CAL4122638.1"/>
    <property type="molecule type" value="Genomic_DNA"/>
</dbReference>
<evidence type="ECO:0008006" key="3">
    <source>
        <dbReference type="Google" id="ProtNLM"/>
    </source>
</evidence>
<comment type="caution">
    <text evidence="1">The sequence shown here is derived from an EMBL/GenBank/DDBJ whole genome shotgun (WGS) entry which is preliminary data.</text>
</comment>
<name>A0AAV2RBY6_MEGNR</name>
<dbReference type="PANTHER" id="PTHR34009">
    <property type="entry name" value="PROTEIN STAR"/>
    <property type="match status" value="1"/>
</dbReference>
<evidence type="ECO:0000313" key="1">
    <source>
        <dbReference type="EMBL" id="CAL4122638.1"/>
    </source>
</evidence>
<dbReference type="GO" id="GO:0005789">
    <property type="term" value="C:endoplasmic reticulum membrane"/>
    <property type="evidence" value="ECO:0007669"/>
    <property type="project" value="TreeGrafter"/>
</dbReference>
<reference evidence="1 2" key="1">
    <citation type="submission" date="2024-05" db="EMBL/GenBank/DDBJ databases">
        <authorList>
            <person name="Wallberg A."/>
        </authorList>
    </citation>
    <scope>NUCLEOTIDE SEQUENCE [LARGE SCALE GENOMIC DNA]</scope>
</reference>
<keyword evidence="2" id="KW-1185">Reference proteome</keyword>
<feature type="non-terminal residue" evidence="1">
    <location>
        <position position="223"/>
    </location>
</feature>
<protein>
    <recommendedName>
        <fullName evidence="3">Methyltransferase FkbM domain-containing protein</fullName>
    </recommendedName>
</protein>
<feature type="non-terminal residue" evidence="1">
    <location>
        <position position="1"/>
    </location>
</feature>
<accession>A0AAV2RBY6</accession>
<sequence>SLYLERDLGWSGLLVEATGDSFDILMSKHRKAWAAHACLASYPYPHTASLVKLSKQGHHLEPQEKIGLQNHNALMNSPGLQIRTGMTYTTYEQVQCFPLQAMLNALNVTHVNFVSLDVEGVEDLVLSSFWGSGMEVDVWMVEHLNSNKLPHEKDVIDYQFIKEFELQGYSLYTIHFGQPMDYVFIRNGTKIHQQSFSKRPHTVDKACPFWNSKACKDYNQNKS</sequence>
<dbReference type="Proteomes" id="UP001497623">
    <property type="component" value="Unassembled WGS sequence"/>
</dbReference>
<dbReference type="GO" id="GO:0006888">
    <property type="term" value="P:endoplasmic reticulum to Golgi vesicle-mediated transport"/>
    <property type="evidence" value="ECO:0007669"/>
    <property type="project" value="TreeGrafter"/>
</dbReference>
<dbReference type="GO" id="GO:0005794">
    <property type="term" value="C:Golgi apparatus"/>
    <property type="evidence" value="ECO:0007669"/>
    <property type="project" value="TreeGrafter"/>
</dbReference>
<dbReference type="GO" id="GO:0031902">
    <property type="term" value="C:late endosome membrane"/>
    <property type="evidence" value="ECO:0007669"/>
    <property type="project" value="TreeGrafter"/>
</dbReference>
<organism evidence="1 2">
    <name type="scientific">Meganyctiphanes norvegica</name>
    <name type="common">Northern krill</name>
    <name type="synonym">Thysanopoda norvegica</name>
    <dbReference type="NCBI Taxonomy" id="48144"/>
    <lineage>
        <taxon>Eukaryota</taxon>
        <taxon>Metazoa</taxon>
        <taxon>Ecdysozoa</taxon>
        <taxon>Arthropoda</taxon>
        <taxon>Crustacea</taxon>
        <taxon>Multicrustacea</taxon>
        <taxon>Malacostraca</taxon>
        <taxon>Eumalacostraca</taxon>
        <taxon>Eucarida</taxon>
        <taxon>Euphausiacea</taxon>
        <taxon>Euphausiidae</taxon>
        <taxon>Meganyctiphanes</taxon>
    </lineage>
</organism>
<dbReference type="InterPro" id="IPR053202">
    <property type="entry name" value="EGF_Rcpt_Signaling_Reg"/>
</dbReference>
<proteinExistence type="predicted"/>
<evidence type="ECO:0000313" key="2">
    <source>
        <dbReference type="Proteomes" id="UP001497623"/>
    </source>
</evidence>